<proteinExistence type="predicted"/>
<dbReference type="InterPro" id="IPR046677">
    <property type="entry name" value="DUF6547"/>
</dbReference>
<evidence type="ECO:0000313" key="2">
    <source>
        <dbReference type="Proteomes" id="UP001229346"/>
    </source>
</evidence>
<evidence type="ECO:0000313" key="1">
    <source>
        <dbReference type="EMBL" id="MDQ0114130.1"/>
    </source>
</evidence>
<accession>A0ABT9U618</accession>
<comment type="caution">
    <text evidence="1">The sequence shown here is derived from an EMBL/GenBank/DDBJ whole genome shotgun (WGS) entry which is preliminary data.</text>
</comment>
<dbReference type="RefSeq" id="WP_307205449.1">
    <property type="nucleotide sequence ID" value="NZ_JAUSSU010000007.1"/>
</dbReference>
<reference evidence="1 2" key="1">
    <citation type="submission" date="2023-07" db="EMBL/GenBank/DDBJ databases">
        <title>Sorghum-associated microbial communities from plants grown in Nebraska, USA.</title>
        <authorList>
            <person name="Schachtman D."/>
        </authorList>
    </citation>
    <scope>NUCLEOTIDE SEQUENCE [LARGE SCALE GENOMIC DNA]</scope>
    <source>
        <strain evidence="1 2">CC482</strain>
    </source>
</reference>
<protein>
    <submittedName>
        <fullName evidence="1">ABC-type antimicrobial peptide transport system ATPase subunit</fullName>
    </submittedName>
</protein>
<keyword evidence="2" id="KW-1185">Reference proteome</keyword>
<name>A0ABT9U618_PAEHA</name>
<dbReference type="EMBL" id="JAUSSU010000007">
    <property type="protein sequence ID" value="MDQ0114130.1"/>
    <property type="molecule type" value="Genomic_DNA"/>
</dbReference>
<dbReference type="Proteomes" id="UP001229346">
    <property type="component" value="Unassembled WGS sequence"/>
</dbReference>
<gene>
    <name evidence="1" type="ORF">J2T15_003585</name>
</gene>
<dbReference type="Pfam" id="PF20184">
    <property type="entry name" value="DUF6547"/>
    <property type="match status" value="1"/>
</dbReference>
<organism evidence="1 2">
    <name type="scientific">Paenibacillus harenae</name>
    <dbReference type="NCBI Taxonomy" id="306543"/>
    <lineage>
        <taxon>Bacteria</taxon>
        <taxon>Bacillati</taxon>
        <taxon>Bacillota</taxon>
        <taxon>Bacilli</taxon>
        <taxon>Bacillales</taxon>
        <taxon>Paenibacillaceae</taxon>
        <taxon>Paenibacillus</taxon>
    </lineage>
</organism>
<sequence length="114" mass="13240">MDKTANEKYKTMIDDLVTLRYASHHRWILEQCWPESSEFENINEVLNGFTLEQKQTIALIAQNARDSGIHDVLLYLSNKIIAGSLEISMDGIQLLPELFEDGMHSDWEYRHEGE</sequence>